<gene>
    <name evidence="1" type="ORF">VSP0166_LOCUS6567</name>
</gene>
<accession>A0A7S4MCU3</accession>
<protein>
    <submittedName>
        <fullName evidence="1">Uncharacterized protein</fullName>
    </submittedName>
</protein>
<dbReference type="EMBL" id="HBKP01009306">
    <property type="protein sequence ID" value="CAE2214419.1"/>
    <property type="molecule type" value="Transcribed_RNA"/>
</dbReference>
<name>A0A7S4MCU3_9EUKA</name>
<proteinExistence type="predicted"/>
<reference evidence="1" key="1">
    <citation type="submission" date="2021-01" db="EMBL/GenBank/DDBJ databases">
        <authorList>
            <person name="Corre E."/>
            <person name="Pelletier E."/>
            <person name="Niang G."/>
            <person name="Scheremetjew M."/>
            <person name="Finn R."/>
            <person name="Kale V."/>
            <person name="Holt S."/>
            <person name="Cochrane G."/>
            <person name="Meng A."/>
            <person name="Brown T."/>
            <person name="Cohen L."/>
        </authorList>
    </citation>
    <scope>NUCLEOTIDE SEQUENCE</scope>
    <source>
        <strain evidence="1">DIVA3 518/3/11/1/6</strain>
    </source>
</reference>
<sequence length="336" mass="37685">MTEKLLVSTSFLPRKIVLLTQSSKEEVPKITCMECGRKSDLVATKDLKTQCKHEELCTECRDYQIEKFFRCIGCCETILGFAPPFCCAECQRQRVTQKSSALCTLCDSNLQRECKYCKHSAEYKNVKRLLKKRVFVLVQSPQFVGITQRPCSHYALCKQCKQRMARGHKGKSLCTSCRQDNAITISSFTPNIVKSSAPPGDEESSVVNFLQTGPIHYTSNSRAFSGHSVLSVANKHRRAPHKPHQYCRISQAAIHPTFLGVGDDLARGFEIPRSNVKISALENAYNHTPTLPSFRSLLNSSGSNEVQPDNHSDMQAKILPVAVDETSYNVCTNKIW</sequence>
<evidence type="ECO:0000313" key="1">
    <source>
        <dbReference type="EMBL" id="CAE2214419.1"/>
    </source>
</evidence>
<organism evidence="1">
    <name type="scientific">Vannella robusta</name>
    <dbReference type="NCBI Taxonomy" id="1487602"/>
    <lineage>
        <taxon>Eukaryota</taxon>
        <taxon>Amoebozoa</taxon>
        <taxon>Discosea</taxon>
        <taxon>Flabellinia</taxon>
        <taxon>Vannellidae</taxon>
        <taxon>Vannella</taxon>
    </lineage>
</organism>
<dbReference type="AlphaFoldDB" id="A0A7S4MCU3"/>